<dbReference type="Pfam" id="PF02481">
    <property type="entry name" value="DNA_processg_A"/>
    <property type="match status" value="1"/>
</dbReference>
<gene>
    <name evidence="5" type="primary">dprA</name>
    <name evidence="5" type="ORF">HGT73_07610</name>
</gene>
<dbReference type="NCBIfam" id="TIGR00732">
    <property type="entry name" value="dprA"/>
    <property type="match status" value="1"/>
</dbReference>
<evidence type="ECO:0000259" key="3">
    <source>
        <dbReference type="Pfam" id="PF17782"/>
    </source>
</evidence>
<dbReference type="Proteomes" id="UP000786875">
    <property type="component" value="Unassembled WGS sequence"/>
</dbReference>
<organism evidence="5 6">
    <name type="scientific">Rosenbergiella australiborealis</name>
    <dbReference type="NCBI Taxonomy" id="1544696"/>
    <lineage>
        <taxon>Bacteria</taxon>
        <taxon>Pseudomonadati</taxon>
        <taxon>Pseudomonadota</taxon>
        <taxon>Gammaproteobacteria</taxon>
        <taxon>Enterobacterales</taxon>
        <taxon>Erwiniaceae</taxon>
        <taxon>Rosenbergiella</taxon>
    </lineage>
</organism>
<proteinExistence type="inferred from homology"/>
<feature type="domain" description="Smf/DprA SLOG" evidence="2">
    <location>
        <begin position="72"/>
        <end position="281"/>
    </location>
</feature>
<dbReference type="InterPro" id="IPR003488">
    <property type="entry name" value="DprA"/>
</dbReference>
<dbReference type="InterPro" id="IPR057666">
    <property type="entry name" value="DrpA_SLOG"/>
</dbReference>
<dbReference type="PANTHER" id="PTHR43022">
    <property type="entry name" value="PROTEIN SMF"/>
    <property type="match status" value="1"/>
</dbReference>
<feature type="domain" description="DprA winged helix" evidence="3">
    <location>
        <begin position="309"/>
        <end position="355"/>
    </location>
</feature>
<evidence type="ECO:0000313" key="5">
    <source>
        <dbReference type="EMBL" id="MBT0727249.1"/>
    </source>
</evidence>
<dbReference type="Pfam" id="PF25317">
    <property type="entry name" value="SAM_SMF"/>
    <property type="match status" value="1"/>
</dbReference>
<protein>
    <submittedName>
        <fullName evidence="5">DNA-protecting protein DprA</fullName>
    </submittedName>
</protein>
<name>A0ABS5T4H2_9GAMM</name>
<dbReference type="SUPFAM" id="SSF102405">
    <property type="entry name" value="MCP/YpsA-like"/>
    <property type="match status" value="1"/>
</dbReference>
<comment type="similarity">
    <text evidence="1">Belongs to the DprA/Smf family.</text>
</comment>
<evidence type="ECO:0000259" key="4">
    <source>
        <dbReference type="Pfam" id="PF25317"/>
    </source>
</evidence>
<comment type="caution">
    <text evidence="5">The sequence shown here is derived from an EMBL/GenBank/DDBJ whole genome shotgun (WGS) entry which is preliminary data.</text>
</comment>
<dbReference type="InterPro" id="IPR036388">
    <property type="entry name" value="WH-like_DNA-bd_sf"/>
</dbReference>
<evidence type="ECO:0000313" key="6">
    <source>
        <dbReference type="Proteomes" id="UP000786875"/>
    </source>
</evidence>
<dbReference type="EMBL" id="JABBFO010000006">
    <property type="protein sequence ID" value="MBT0727249.1"/>
    <property type="molecule type" value="Genomic_DNA"/>
</dbReference>
<dbReference type="Gene3D" id="1.10.10.10">
    <property type="entry name" value="Winged helix-like DNA-binding domain superfamily/Winged helix DNA-binding domain"/>
    <property type="match status" value="1"/>
</dbReference>
<dbReference type="PANTHER" id="PTHR43022:SF1">
    <property type="entry name" value="PROTEIN SMF"/>
    <property type="match status" value="1"/>
</dbReference>
<accession>A0ABS5T4H2</accession>
<evidence type="ECO:0000256" key="1">
    <source>
        <dbReference type="ARBA" id="ARBA00006525"/>
    </source>
</evidence>
<feature type="domain" description="Smf/DprA SAM" evidence="4">
    <location>
        <begin position="1"/>
        <end position="54"/>
    </location>
</feature>
<evidence type="ECO:0000259" key="2">
    <source>
        <dbReference type="Pfam" id="PF02481"/>
    </source>
</evidence>
<dbReference type="Gene3D" id="3.40.50.450">
    <property type="match status" value="1"/>
</dbReference>
<keyword evidence="6" id="KW-1185">Reference proteome</keyword>
<dbReference type="InterPro" id="IPR057338">
    <property type="entry name" value="DprA_SAM"/>
</dbReference>
<reference evidence="5 6" key="1">
    <citation type="submission" date="2020-04" db="EMBL/GenBank/DDBJ databases">
        <title>Genome sequencing of Rosenbergiella species.</title>
        <authorList>
            <person name="Alvarez-Perez S."/>
            <person name="Lievens B."/>
        </authorList>
    </citation>
    <scope>NUCLEOTIDE SEQUENCE [LARGE SCALE GENOMIC DNA]</scope>
    <source>
        <strain evidence="5 6">CdVSA20.1</strain>
    </source>
</reference>
<sequence length="372" mass="41123">MEIWLRCSAIKNMKYHYRVQLIDTLCQLPVINRESLRFLKLSERQISQYYHAISAEEIARAQEWIRGENHYFIHYRHSQYPSSLKQCVTAPLYLFAIGNIGLLTKVQLAIVGSRHCTYYGKYWAEIFASGIANHNVVVTSGLALGIDTIAHRAALSVSGSTIAVLGSGLEHIYPRENSELFQKIIHNQGLVISEFPLNAHPKAAHFPRRNRIISGLSVGTLVVEASLRSGSLITARYALEQNRNVYALPGSLSSPESAGCHWLIQQGGLLVKEVADIIEDIHPAHPSVLYPALQSINFAESDKVPLPFADLLANVGDEVTSVDVVAERAGQPVPETVVALLELELAGWIAAVPGGYVRLRRASHVRRSNVLV</sequence>
<dbReference type="InterPro" id="IPR041614">
    <property type="entry name" value="DprA_WH"/>
</dbReference>
<dbReference type="NCBIfam" id="NF008007">
    <property type="entry name" value="PRK10736.1"/>
    <property type="match status" value="1"/>
</dbReference>
<dbReference type="Pfam" id="PF17782">
    <property type="entry name" value="WHD_DprA"/>
    <property type="match status" value="1"/>
</dbReference>